<protein>
    <recommendedName>
        <fullName evidence="4">M23ase beta-sheet core domain-containing protein</fullName>
    </recommendedName>
</protein>
<dbReference type="Gene3D" id="2.70.70.10">
    <property type="entry name" value="Glucose Permease (Domain IIA)"/>
    <property type="match status" value="1"/>
</dbReference>
<dbReference type="InterPro" id="IPR016047">
    <property type="entry name" value="M23ase_b-sheet_dom"/>
</dbReference>
<dbReference type="SUPFAM" id="SSF51261">
    <property type="entry name" value="Duplicated hybrid motif"/>
    <property type="match status" value="1"/>
</dbReference>
<dbReference type="InterPro" id="IPR050570">
    <property type="entry name" value="Cell_wall_metabolism_enzyme"/>
</dbReference>
<reference evidence="5 6" key="1">
    <citation type="journal article" date="2016" name="Nat. Commun.">
        <title>Thousands of microbial genomes shed light on interconnected biogeochemical processes in an aquifer system.</title>
        <authorList>
            <person name="Anantharaman K."/>
            <person name="Brown C.T."/>
            <person name="Hug L.A."/>
            <person name="Sharon I."/>
            <person name="Castelle C.J."/>
            <person name="Probst A.J."/>
            <person name="Thomas B.C."/>
            <person name="Singh A."/>
            <person name="Wilkins M.J."/>
            <person name="Karaoz U."/>
            <person name="Brodie E.L."/>
            <person name="Williams K.H."/>
            <person name="Hubbard S.S."/>
            <person name="Banfield J.F."/>
        </authorList>
    </citation>
    <scope>NUCLEOTIDE SEQUENCE [LARGE SCALE GENOMIC DNA]</scope>
</reference>
<keyword evidence="1 2" id="KW-0175">Coiled coil</keyword>
<dbReference type="Pfam" id="PF01551">
    <property type="entry name" value="Peptidase_M23"/>
    <property type="match status" value="1"/>
</dbReference>
<dbReference type="Pfam" id="PF11559">
    <property type="entry name" value="ADIP"/>
    <property type="match status" value="1"/>
</dbReference>
<evidence type="ECO:0000256" key="2">
    <source>
        <dbReference type="SAM" id="Coils"/>
    </source>
</evidence>
<feature type="chain" id="PRO_5009583372" description="M23ase beta-sheet core domain-containing protein" evidence="3">
    <location>
        <begin position="27"/>
        <end position="437"/>
    </location>
</feature>
<evidence type="ECO:0000259" key="4">
    <source>
        <dbReference type="Pfam" id="PF01551"/>
    </source>
</evidence>
<name>A0A1G2K7B8_9BACT</name>
<feature type="signal peptide" evidence="3">
    <location>
        <begin position="1"/>
        <end position="26"/>
    </location>
</feature>
<dbReference type="PANTHER" id="PTHR21666:SF270">
    <property type="entry name" value="MUREIN HYDROLASE ACTIVATOR ENVC"/>
    <property type="match status" value="1"/>
</dbReference>
<gene>
    <name evidence="5" type="ORF">A2847_03150</name>
</gene>
<evidence type="ECO:0000256" key="1">
    <source>
        <dbReference type="ARBA" id="ARBA00023054"/>
    </source>
</evidence>
<proteinExistence type="predicted"/>
<dbReference type="InterPro" id="IPR021622">
    <property type="entry name" value="Afadin/alpha-actinin-bd"/>
</dbReference>
<evidence type="ECO:0000313" key="6">
    <source>
        <dbReference type="Proteomes" id="UP000178574"/>
    </source>
</evidence>
<dbReference type="PANTHER" id="PTHR21666">
    <property type="entry name" value="PEPTIDASE-RELATED"/>
    <property type="match status" value="1"/>
</dbReference>
<dbReference type="AlphaFoldDB" id="A0A1G2K7B8"/>
<dbReference type="Gene3D" id="6.10.250.3150">
    <property type="match status" value="1"/>
</dbReference>
<dbReference type="CDD" id="cd12797">
    <property type="entry name" value="M23_peptidase"/>
    <property type="match status" value="1"/>
</dbReference>
<evidence type="ECO:0000256" key="3">
    <source>
        <dbReference type="SAM" id="SignalP"/>
    </source>
</evidence>
<accession>A0A1G2K7B8</accession>
<organism evidence="5 6">
    <name type="scientific">Candidatus Sungbacteria bacterium RIFCSPHIGHO2_01_FULL_50_25</name>
    <dbReference type="NCBI Taxonomy" id="1802265"/>
    <lineage>
        <taxon>Bacteria</taxon>
        <taxon>Candidatus Sungiibacteriota</taxon>
    </lineage>
</organism>
<feature type="domain" description="M23ase beta-sheet core" evidence="4">
    <location>
        <begin position="309"/>
        <end position="402"/>
    </location>
</feature>
<evidence type="ECO:0000313" key="5">
    <source>
        <dbReference type="EMBL" id="OGZ95339.1"/>
    </source>
</evidence>
<keyword evidence="3" id="KW-0732">Signal</keyword>
<dbReference type="EMBL" id="MHQD01000036">
    <property type="protein sequence ID" value="OGZ95339.1"/>
    <property type="molecule type" value="Genomic_DNA"/>
</dbReference>
<sequence>MRIAESTAIIACAVLFLFGASLSAYADIIDDLRKDVETKNGEIRRLEEEAAKFRKEVSATQERQKTLKAELARIEALLKGLRNDIAVTQKKIERTSTEISAFSIEIAQKEESISTLRSGIAGLIESLRERTVETPLFVFVKYWRLSEFFSQLDSIEVANARIFGFLTELKSLKQELEIKKAAAEGKKAELVGLRSDFDAQKKAQEGVKSDRSNLLSATRDEEKRYQNLVNDREARTKALEEEVFAIEEKIRVTIDPSSLPAKKPGLFGGPLPDTSLTSCWKAGVAAKNCVTQYFGNTEFALSGAYRGKGHNGMDFRASMGTPVLAVASGIVEATGDTDPACKGVSYGKWVMIRHPNNLTTTYGHLSSIVASPGQGVARGDRIAYSGSSGYATGPHLHLSVIASQGVTVQNYKSRVCGTYMTFPIAALNAYINPLDYL</sequence>
<dbReference type="Proteomes" id="UP000178574">
    <property type="component" value="Unassembled WGS sequence"/>
</dbReference>
<comment type="caution">
    <text evidence="5">The sequence shown here is derived from an EMBL/GenBank/DDBJ whole genome shotgun (WGS) entry which is preliminary data.</text>
</comment>
<feature type="coiled-coil region" evidence="2">
    <location>
        <begin position="29"/>
        <end position="98"/>
    </location>
</feature>
<dbReference type="InterPro" id="IPR011055">
    <property type="entry name" value="Dup_hybrid_motif"/>
</dbReference>
<dbReference type="GO" id="GO:0004222">
    <property type="term" value="F:metalloendopeptidase activity"/>
    <property type="evidence" value="ECO:0007669"/>
    <property type="project" value="TreeGrafter"/>
</dbReference>